<evidence type="ECO:0000259" key="2">
    <source>
        <dbReference type="Pfam" id="PF00582"/>
    </source>
</evidence>
<evidence type="ECO:0000256" key="1">
    <source>
        <dbReference type="ARBA" id="ARBA00008791"/>
    </source>
</evidence>
<comment type="similarity">
    <text evidence="1">Belongs to the universal stress protein A family.</text>
</comment>
<dbReference type="EMBL" id="SSSM01000001">
    <property type="protein sequence ID" value="THG33235.1"/>
    <property type="molecule type" value="Genomic_DNA"/>
</dbReference>
<keyword evidence="4" id="KW-1185">Reference proteome</keyword>
<proteinExistence type="inferred from homology"/>
<evidence type="ECO:0000313" key="4">
    <source>
        <dbReference type="Proteomes" id="UP000309133"/>
    </source>
</evidence>
<organism evidence="3 4">
    <name type="scientific">Naasia lichenicola</name>
    <dbReference type="NCBI Taxonomy" id="2565933"/>
    <lineage>
        <taxon>Bacteria</taxon>
        <taxon>Bacillati</taxon>
        <taxon>Actinomycetota</taxon>
        <taxon>Actinomycetes</taxon>
        <taxon>Micrococcales</taxon>
        <taxon>Microbacteriaceae</taxon>
        <taxon>Naasia</taxon>
    </lineage>
</organism>
<accession>A0A4S4FTY5</accession>
<dbReference type="PANTHER" id="PTHR46268:SF6">
    <property type="entry name" value="UNIVERSAL STRESS PROTEIN UP12"/>
    <property type="match status" value="1"/>
</dbReference>
<dbReference type="InterPro" id="IPR006015">
    <property type="entry name" value="Universal_stress_UspA"/>
</dbReference>
<dbReference type="Proteomes" id="UP000309133">
    <property type="component" value="Unassembled WGS sequence"/>
</dbReference>
<dbReference type="Gene3D" id="3.40.50.12370">
    <property type="match status" value="1"/>
</dbReference>
<protein>
    <submittedName>
        <fullName evidence="3">Universal stress protein</fullName>
    </submittedName>
</protein>
<dbReference type="AlphaFoldDB" id="A0A4S4FTY5"/>
<dbReference type="PANTHER" id="PTHR46268">
    <property type="entry name" value="STRESS RESPONSE PROTEIN NHAX"/>
    <property type="match status" value="1"/>
</dbReference>
<evidence type="ECO:0000313" key="3">
    <source>
        <dbReference type="EMBL" id="THG33235.1"/>
    </source>
</evidence>
<feature type="domain" description="UspA" evidence="2">
    <location>
        <begin position="151"/>
        <end position="281"/>
    </location>
</feature>
<gene>
    <name evidence="3" type="ORF">E6C64_02455</name>
</gene>
<name>A0A4S4FTY5_9MICO</name>
<dbReference type="SUPFAM" id="SSF52402">
    <property type="entry name" value="Adenine nucleotide alpha hydrolases-like"/>
    <property type="match status" value="2"/>
</dbReference>
<dbReference type="Pfam" id="PF00582">
    <property type="entry name" value="Usp"/>
    <property type="match status" value="2"/>
</dbReference>
<dbReference type="OrthoDB" id="5242641at2"/>
<dbReference type="RefSeq" id="WP_136426016.1">
    <property type="nucleotide sequence ID" value="NZ_SSSM01000001.1"/>
</dbReference>
<reference evidence="3 4" key="1">
    <citation type="submission" date="2019-04" db="EMBL/GenBank/DDBJ databases">
        <authorList>
            <person name="Jiang L."/>
        </authorList>
    </citation>
    <scope>NUCLEOTIDE SEQUENCE [LARGE SCALE GENOMIC DNA]</scope>
    <source>
        <strain evidence="3 4">YIM 131853</strain>
    </source>
</reference>
<comment type="caution">
    <text evidence="3">The sequence shown here is derived from an EMBL/GenBank/DDBJ whole genome shotgun (WGS) entry which is preliminary data.</text>
</comment>
<sequence length="283" mass="28620">MPGPIIAAFKGAAGPDVLAFAAPLSRASGRPLMVAAVYPGRAPVGLGRVDAEWVAYNRDEADSLLDEARGLLGDEPGVDYRSVAADSASHGLHDLLEQSGPTAVAVLGSSNAKGTRRTVVGSTADRLLQGAPGPVVIVPWAYEEYAAAAVTRIAVAYVATPDGAAALAFGQALAAELGASLSLISVLPDTQVRPSLGDRTGFAAEQRAAFRAAVEQAAASAGGSSTLLEGPVVDALTGLQPTDVDLLVVGSRGYGPARRVLLGGVSSRVLKQAKVPVLVVPRG</sequence>
<dbReference type="PRINTS" id="PR01438">
    <property type="entry name" value="UNVRSLSTRESS"/>
</dbReference>
<dbReference type="InterPro" id="IPR006016">
    <property type="entry name" value="UspA"/>
</dbReference>
<dbReference type="CDD" id="cd00293">
    <property type="entry name" value="USP-like"/>
    <property type="match status" value="2"/>
</dbReference>
<feature type="domain" description="UspA" evidence="2">
    <location>
        <begin position="14"/>
        <end position="139"/>
    </location>
</feature>